<dbReference type="PANTHER" id="PTHR43394">
    <property type="entry name" value="ATP-DEPENDENT PERMEASE MDL1, MITOCHONDRIAL"/>
    <property type="match status" value="1"/>
</dbReference>
<dbReference type="InterPro" id="IPR039421">
    <property type="entry name" value="Type_1_exporter"/>
</dbReference>
<dbReference type="CDD" id="cd07346">
    <property type="entry name" value="ABC_6TM_exporters"/>
    <property type="match status" value="1"/>
</dbReference>
<dbReference type="Pfam" id="PF00664">
    <property type="entry name" value="ABC_membrane"/>
    <property type="match status" value="1"/>
</dbReference>
<keyword evidence="6" id="KW-0067">ATP-binding</keyword>
<dbReference type="GO" id="GO:0016887">
    <property type="term" value="F:ATP hydrolysis activity"/>
    <property type="evidence" value="ECO:0007669"/>
    <property type="project" value="InterPro"/>
</dbReference>
<dbReference type="SUPFAM" id="SSF52540">
    <property type="entry name" value="P-loop containing nucleoside triphosphate hydrolases"/>
    <property type="match status" value="1"/>
</dbReference>
<feature type="transmembrane region" description="Helical" evidence="10">
    <location>
        <begin position="214"/>
        <end position="236"/>
    </location>
</feature>
<keyword evidence="3" id="KW-0813">Transport</keyword>
<dbReference type="InterPro" id="IPR036640">
    <property type="entry name" value="ABC1_TM_sf"/>
</dbReference>
<protein>
    <recommendedName>
        <fullName evidence="14">ATP-dependent transporter ycf16</fullName>
    </recommendedName>
</protein>
<feature type="domain" description="ABC transporter" evidence="11">
    <location>
        <begin position="490"/>
        <end position="734"/>
    </location>
</feature>
<feature type="transmembrane region" description="Helical" evidence="10">
    <location>
        <begin position="60"/>
        <end position="76"/>
    </location>
</feature>
<evidence type="ECO:0000256" key="5">
    <source>
        <dbReference type="ARBA" id="ARBA00022741"/>
    </source>
</evidence>
<dbReference type="EMBL" id="HBFS01016984">
    <property type="protein sequence ID" value="CAD8918197.1"/>
    <property type="molecule type" value="Transcribed_RNA"/>
</dbReference>
<evidence type="ECO:0000259" key="12">
    <source>
        <dbReference type="PROSITE" id="PS50929"/>
    </source>
</evidence>
<evidence type="ECO:0000256" key="9">
    <source>
        <dbReference type="ARBA" id="ARBA00023136"/>
    </source>
</evidence>
<dbReference type="SMART" id="SM00382">
    <property type="entry name" value="AAA"/>
    <property type="match status" value="1"/>
</dbReference>
<dbReference type="PROSITE" id="PS50929">
    <property type="entry name" value="ABC_TM1F"/>
    <property type="match status" value="1"/>
</dbReference>
<feature type="transmembrane region" description="Helical" evidence="10">
    <location>
        <begin position="148"/>
        <end position="166"/>
    </location>
</feature>
<comment type="similarity">
    <text evidence="2">Belongs to the ABC transporter superfamily. ABCB family. MHC peptide exporter (TC 3.A.1.209) subfamily.</text>
</comment>
<keyword evidence="8 10" id="KW-1133">Transmembrane helix</keyword>
<keyword evidence="7" id="KW-1278">Translocase</keyword>
<dbReference type="FunFam" id="3.40.50.300:FF:000140">
    <property type="entry name" value="Lipid A export ATP-binding/permease protein MsbA"/>
    <property type="match status" value="1"/>
</dbReference>
<dbReference type="GO" id="GO:0015421">
    <property type="term" value="F:ABC-type oligopeptide transporter activity"/>
    <property type="evidence" value="ECO:0007669"/>
    <property type="project" value="TreeGrafter"/>
</dbReference>
<keyword evidence="9 10" id="KW-0472">Membrane</keyword>
<comment type="subcellular location">
    <subcellularLocation>
        <location evidence="1">Endomembrane system</location>
        <topology evidence="1">Multi-pass membrane protein</topology>
    </subcellularLocation>
</comment>
<dbReference type="PROSITE" id="PS00211">
    <property type="entry name" value="ABC_TRANSPORTER_1"/>
    <property type="match status" value="1"/>
</dbReference>
<accession>A0A7S1CFW3</accession>
<dbReference type="InterPro" id="IPR017871">
    <property type="entry name" value="ABC_transporter-like_CS"/>
</dbReference>
<dbReference type="Gene3D" id="1.20.1560.10">
    <property type="entry name" value="ABC transporter type 1, transmembrane domain"/>
    <property type="match status" value="1"/>
</dbReference>
<dbReference type="Gene3D" id="3.40.50.300">
    <property type="entry name" value="P-loop containing nucleotide triphosphate hydrolases"/>
    <property type="match status" value="1"/>
</dbReference>
<dbReference type="GO" id="GO:0012505">
    <property type="term" value="C:endomembrane system"/>
    <property type="evidence" value="ECO:0007669"/>
    <property type="project" value="UniProtKB-SubCell"/>
</dbReference>
<organism evidence="13">
    <name type="scientific">Bicosoecida sp. CB-2014</name>
    <dbReference type="NCBI Taxonomy" id="1486930"/>
    <lineage>
        <taxon>Eukaryota</taxon>
        <taxon>Sar</taxon>
        <taxon>Stramenopiles</taxon>
        <taxon>Bigyra</taxon>
        <taxon>Opalozoa</taxon>
        <taxon>Bicosoecida</taxon>
    </lineage>
</organism>
<dbReference type="InterPro" id="IPR027417">
    <property type="entry name" value="P-loop_NTPase"/>
</dbReference>
<evidence type="ECO:0000256" key="1">
    <source>
        <dbReference type="ARBA" id="ARBA00004127"/>
    </source>
</evidence>
<reference evidence="13" key="1">
    <citation type="submission" date="2021-01" db="EMBL/GenBank/DDBJ databases">
        <authorList>
            <person name="Corre E."/>
            <person name="Pelletier E."/>
            <person name="Niang G."/>
            <person name="Scheremetjew M."/>
            <person name="Finn R."/>
            <person name="Kale V."/>
            <person name="Holt S."/>
            <person name="Cochrane G."/>
            <person name="Meng A."/>
            <person name="Brown T."/>
            <person name="Cohen L."/>
        </authorList>
    </citation>
    <scope>NUCLEOTIDE SEQUENCE</scope>
    <source>
        <strain evidence="13">Ms1</strain>
    </source>
</reference>
<evidence type="ECO:0000256" key="8">
    <source>
        <dbReference type="ARBA" id="ARBA00022989"/>
    </source>
</evidence>
<dbReference type="Pfam" id="PF00005">
    <property type="entry name" value="ABC_tran"/>
    <property type="match status" value="1"/>
</dbReference>
<dbReference type="InterPro" id="IPR003439">
    <property type="entry name" value="ABC_transporter-like_ATP-bd"/>
</dbReference>
<keyword evidence="4 10" id="KW-0812">Transmembrane</keyword>
<sequence length="739" mass="78590">MEGAEVAPAGAYGAPFLVAAPDLPVAVHSLVNNDTLAARGAGVDAGIEGLGHGGYAMSDVWALAVVAVVTAGCLAVRGSRLSGRLVAAINGAAASHRELQARGKALLQEKRESGTAGTTGSTLLADASRSIDPLAELLREFRRTDKSLLAVATAGMLAFMFFKFIATPRIQYALLDVVIAQAAAVVQPTGSASSGDAIGASGLQRLFGDKAAPLAWAMAVVWASRFLALMVSDILFEMSTQKVRVGLRERLFNAILGQDTFFFDSVKSGELCARLTGDADKIEKVISESALRLGKAAMRIVGALVTMLYYHRVMCSLLVAFAPLEMWLGRRLGAMQKRVTEVRAAAMASADAAAAESISNARTVKCLAGQDHERTVYSSHLDRYLEVLRASLAPSAVLKYGHRAVAYTEGLVLALAGMWLILDHQMTVGEWLAFHAFYGNYREGLRHFIDLWTSLSDAMGHSKRYYAVLGREPTIPDTGGAKPATCTGDVHFRDVRFSYAVHGASARAAAAADVLNGVSFSLHPGRVVALVGASGAGKSTCVGLLSRLWDVTGGAIELDGRDVRELDATWVRQQVAVVEQSPALFDRSIADNIAYAMQPRPSQERIEAAARAACAHDFIARLAGGYDTLIGERGVRLSGGERQRIGLARALVRNPRVLVLDEATASLDAASEHAVQAALDRLLVGRATLVVAHRLSTVRAADEILVMDAGRIVERGTHESLLALAGGTYAAFVEHQRLR</sequence>
<evidence type="ECO:0000256" key="10">
    <source>
        <dbReference type="SAM" id="Phobius"/>
    </source>
</evidence>
<dbReference type="PANTHER" id="PTHR43394:SF1">
    <property type="entry name" value="ATP-BINDING CASSETTE SUB-FAMILY B MEMBER 10, MITOCHONDRIAL"/>
    <property type="match status" value="1"/>
</dbReference>
<gene>
    <name evidence="13" type="ORF">BSP0115_LOCUS11458</name>
</gene>
<evidence type="ECO:0000256" key="4">
    <source>
        <dbReference type="ARBA" id="ARBA00022692"/>
    </source>
</evidence>
<evidence type="ECO:0000313" key="13">
    <source>
        <dbReference type="EMBL" id="CAD8918197.1"/>
    </source>
</evidence>
<keyword evidence="5" id="KW-0547">Nucleotide-binding</keyword>
<proteinExistence type="inferred from homology"/>
<name>A0A7S1CFW3_9STRA</name>
<evidence type="ECO:0000256" key="3">
    <source>
        <dbReference type="ARBA" id="ARBA00022448"/>
    </source>
</evidence>
<dbReference type="GO" id="GO:0016020">
    <property type="term" value="C:membrane"/>
    <property type="evidence" value="ECO:0007669"/>
    <property type="project" value="InterPro"/>
</dbReference>
<evidence type="ECO:0000256" key="2">
    <source>
        <dbReference type="ARBA" id="ARBA00006493"/>
    </source>
</evidence>
<dbReference type="SUPFAM" id="SSF90123">
    <property type="entry name" value="ABC transporter transmembrane region"/>
    <property type="match status" value="1"/>
</dbReference>
<evidence type="ECO:0008006" key="14">
    <source>
        <dbReference type="Google" id="ProtNLM"/>
    </source>
</evidence>
<dbReference type="InterPro" id="IPR003593">
    <property type="entry name" value="AAA+_ATPase"/>
</dbReference>
<dbReference type="GO" id="GO:0005524">
    <property type="term" value="F:ATP binding"/>
    <property type="evidence" value="ECO:0007669"/>
    <property type="project" value="UniProtKB-KW"/>
</dbReference>
<evidence type="ECO:0000259" key="11">
    <source>
        <dbReference type="PROSITE" id="PS50893"/>
    </source>
</evidence>
<dbReference type="AlphaFoldDB" id="A0A7S1CFW3"/>
<feature type="transmembrane region" description="Helical" evidence="10">
    <location>
        <begin position="300"/>
        <end position="322"/>
    </location>
</feature>
<dbReference type="InterPro" id="IPR011527">
    <property type="entry name" value="ABC1_TM_dom"/>
</dbReference>
<evidence type="ECO:0000256" key="6">
    <source>
        <dbReference type="ARBA" id="ARBA00022840"/>
    </source>
</evidence>
<feature type="domain" description="ABC transmembrane type-1" evidence="12">
    <location>
        <begin position="178"/>
        <end position="457"/>
    </location>
</feature>
<dbReference type="PROSITE" id="PS50893">
    <property type="entry name" value="ABC_TRANSPORTER_2"/>
    <property type="match status" value="1"/>
</dbReference>
<evidence type="ECO:0000256" key="7">
    <source>
        <dbReference type="ARBA" id="ARBA00022967"/>
    </source>
</evidence>